<protein>
    <recommendedName>
        <fullName evidence="1">Hemerythrin-like domain-containing protein</fullName>
    </recommendedName>
</protein>
<dbReference type="Proteomes" id="UP000027138">
    <property type="component" value="Unassembled WGS sequence"/>
</dbReference>
<dbReference type="Pfam" id="PF01814">
    <property type="entry name" value="Hemerythrin"/>
    <property type="match status" value="1"/>
</dbReference>
<sequence length="323" mass="36619">MGNCLKQSKKSTAEIAPYDFIKSTAATAVKLYGSPTSAFTSYIRFALLYKTLSLDFIPTSGMPLILQIGADYISGTRDTVLQFIDAQFPQPPLLMKECDGFGKTTLLILAAVVLQHRSVIWHLERMVRWGEDLAARGGRKNVDPAMGTPRMEIRKFSKSYSQLLEFMVEHAQMEERVVFPILEMADRGLCKAANEEHARALPIMNGIKEDIKTIGVLDTGSPDYQDALCNLSTRLKSLLEHSKKHFEEEERVILPLMEAVELSKEQQMRTLEQCFDLMQGTHSHLFNFLLEGLLPWEAMHYLDLIISCKDEERAASMLQRIIE</sequence>
<dbReference type="InterPro" id="IPR012312">
    <property type="entry name" value="Hemerythrin-like"/>
</dbReference>
<dbReference type="AlphaFoldDB" id="A0A067L4P4"/>
<organism evidence="2 3">
    <name type="scientific">Jatropha curcas</name>
    <name type="common">Barbados nut</name>
    <dbReference type="NCBI Taxonomy" id="180498"/>
    <lineage>
        <taxon>Eukaryota</taxon>
        <taxon>Viridiplantae</taxon>
        <taxon>Streptophyta</taxon>
        <taxon>Embryophyta</taxon>
        <taxon>Tracheophyta</taxon>
        <taxon>Spermatophyta</taxon>
        <taxon>Magnoliopsida</taxon>
        <taxon>eudicotyledons</taxon>
        <taxon>Gunneridae</taxon>
        <taxon>Pentapetalae</taxon>
        <taxon>rosids</taxon>
        <taxon>fabids</taxon>
        <taxon>Malpighiales</taxon>
        <taxon>Euphorbiaceae</taxon>
        <taxon>Crotonoideae</taxon>
        <taxon>Jatropheae</taxon>
        <taxon>Jatropha</taxon>
    </lineage>
</organism>
<name>A0A067L4P4_JATCU</name>
<proteinExistence type="predicted"/>
<dbReference type="KEGG" id="jcu:105628875"/>
<dbReference type="PANTHER" id="PTHR35739">
    <property type="entry name" value="OS01G0861700 PROTEIN"/>
    <property type="match status" value="1"/>
</dbReference>
<evidence type="ECO:0000259" key="1">
    <source>
        <dbReference type="Pfam" id="PF01814"/>
    </source>
</evidence>
<dbReference type="OrthoDB" id="4951845at2759"/>
<reference evidence="2 3" key="1">
    <citation type="journal article" date="2014" name="PLoS ONE">
        <title>Global Analysis of Gene Expression Profiles in Physic Nut (Jatropha curcas L.) Seedlings Exposed to Salt Stress.</title>
        <authorList>
            <person name="Zhang L."/>
            <person name="Zhang C."/>
            <person name="Wu P."/>
            <person name="Chen Y."/>
            <person name="Li M."/>
            <person name="Jiang H."/>
            <person name="Wu G."/>
        </authorList>
    </citation>
    <scope>NUCLEOTIDE SEQUENCE [LARGE SCALE GENOMIC DNA]</scope>
    <source>
        <strain evidence="3">cv. GZQX0401</strain>
        <tissue evidence="2">Young leaves</tissue>
    </source>
</reference>
<gene>
    <name evidence="2" type="ORF">JCGZ_26482</name>
</gene>
<dbReference type="EMBL" id="KK914270">
    <property type="protein sequence ID" value="KDP43382.1"/>
    <property type="molecule type" value="Genomic_DNA"/>
</dbReference>
<keyword evidence="3" id="KW-1185">Reference proteome</keyword>
<dbReference type="PANTHER" id="PTHR35739:SF1">
    <property type="entry name" value="OS01G0861700 PROTEIN"/>
    <property type="match status" value="1"/>
</dbReference>
<evidence type="ECO:0000313" key="2">
    <source>
        <dbReference type="EMBL" id="KDP43382.1"/>
    </source>
</evidence>
<evidence type="ECO:0000313" key="3">
    <source>
        <dbReference type="Proteomes" id="UP000027138"/>
    </source>
</evidence>
<dbReference type="CDD" id="cd12108">
    <property type="entry name" value="Hr-like"/>
    <property type="match status" value="1"/>
</dbReference>
<feature type="domain" description="Hemerythrin-like" evidence="1">
    <location>
        <begin position="109"/>
        <end position="256"/>
    </location>
</feature>
<dbReference type="Gene3D" id="1.20.120.520">
    <property type="entry name" value="nmb1532 protein domain like"/>
    <property type="match status" value="1"/>
</dbReference>
<dbReference type="STRING" id="180498.A0A067L4P4"/>
<accession>A0A067L4P4</accession>